<dbReference type="EMBL" id="ACYG01000027">
    <property type="protein sequence ID" value="EEV16860.1"/>
    <property type="molecule type" value="Genomic_DNA"/>
</dbReference>
<reference evidence="1 2" key="1">
    <citation type="submission" date="2009-07" db="EMBL/GenBank/DDBJ databases">
        <authorList>
            <person name="Madupu R."/>
            <person name="Sebastian Y."/>
            <person name="Durkin A.S."/>
            <person name="Torralba M."/>
            <person name="Methe B."/>
            <person name="Sutton G.G."/>
            <person name="Strausberg R.L."/>
            <person name="Nelson K.E."/>
        </authorList>
    </citation>
    <scope>NUCLEOTIDE SEQUENCE [LARGE SCALE GENOMIC DNA]</scope>
    <source>
        <strain evidence="1 2">RM3268</strain>
    </source>
</reference>
<evidence type="ECO:0000313" key="2">
    <source>
        <dbReference type="Proteomes" id="UP000005709"/>
    </source>
</evidence>
<accession>C8PIV5</accession>
<evidence type="ECO:0000313" key="1">
    <source>
        <dbReference type="EMBL" id="EEV16860.1"/>
    </source>
</evidence>
<keyword evidence="2" id="KW-1185">Reference proteome</keyword>
<gene>
    <name evidence="1" type="ORF">CAMGR0001_1154</name>
</gene>
<name>C8PIV5_9BACT</name>
<dbReference type="Proteomes" id="UP000005709">
    <property type="component" value="Unassembled WGS sequence"/>
</dbReference>
<dbReference type="AlphaFoldDB" id="C8PIV5"/>
<protein>
    <submittedName>
        <fullName evidence="1">Uncharacterized protein</fullName>
    </submittedName>
</protein>
<organism evidence="1 2">
    <name type="scientific">Campylobacter gracilis RM3268</name>
    <dbReference type="NCBI Taxonomy" id="553220"/>
    <lineage>
        <taxon>Bacteria</taxon>
        <taxon>Pseudomonadati</taxon>
        <taxon>Campylobacterota</taxon>
        <taxon>Epsilonproteobacteria</taxon>
        <taxon>Campylobacterales</taxon>
        <taxon>Campylobacteraceae</taxon>
        <taxon>Campylobacter</taxon>
    </lineage>
</organism>
<sequence length="40" mass="4761">MQAYFASLPSLPLVSHLNSIKFQARLCKSLRRDNFKFYRI</sequence>
<proteinExistence type="predicted"/>
<comment type="caution">
    <text evidence="1">The sequence shown here is derived from an EMBL/GenBank/DDBJ whole genome shotgun (WGS) entry which is preliminary data.</text>
</comment>